<name>A0A7R9A144_9CRUS</name>
<dbReference type="InterPro" id="IPR059073">
    <property type="entry name" value="TRMT11_N"/>
</dbReference>
<comment type="catalytic activity">
    <reaction evidence="9">
        <text>guanosine(10) in tRNA + S-adenosyl-L-methionine = N(2)-methylguanosine(10) in tRNA + S-adenosyl-L-homocysteine + H(+)</text>
        <dbReference type="Rhea" id="RHEA:43128"/>
        <dbReference type="Rhea" id="RHEA-COMP:10355"/>
        <dbReference type="Rhea" id="RHEA-COMP:10357"/>
        <dbReference type="ChEBI" id="CHEBI:15378"/>
        <dbReference type="ChEBI" id="CHEBI:57856"/>
        <dbReference type="ChEBI" id="CHEBI:59789"/>
        <dbReference type="ChEBI" id="CHEBI:74269"/>
        <dbReference type="ChEBI" id="CHEBI:74481"/>
        <dbReference type="EC" id="2.1.1.214"/>
    </reaction>
    <physiologicalReaction direction="left-to-right" evidence="9">
        <dbReference type="Rhea" id="RHEA:43129"/>
    </physiologicalReaction>
</comment>
<evidence type="ECO:0000259" key="18">
    <source>
        <dbReference type="Pfam" id="PF25904"/>
    </source>
</evidence>
<evidence type="ECO:0000256" key="3">
    <source>
        <dbReference type="ARBA" id="ARBA00022555"/>
    </source>
</evidence>
<dbReference type="PRINTS" id="PR00507">
    <property type="entry name" value="N12N6MTFRASE"/>
</dbReference>
<dbReference type="PIRSF" id="PIRSF017259">
    <property type="entry name" value="tRNA_mtfrase_TRM11"/>
    <property type="match status" value="1"/>
</dbReference>
<dbReference type="InterPro" id="IPR016691">
    <property type="entry name" value="TRMT11"/>
</dbReference>
<proteinExistence type="inferred from homology"/>
<sequence>MALTRYLLWCVNDLVGFRVPELRSVAAMLGIQLRFQDPEETEHPYLLVDLEDDESARKILSRTLLVRSCFRLYAAGQSMAEIHRQIRSLIAQDFLSAYREASFRIQVEGFSKTISFQEKLDRVNAFAYLPLKGPVKLKDPDLSLHLFEYYGLDPNRAPEEPYRIFFGRWVCDGQRKQTSKYSLKDRKFIGSTSMDPCLALIMGNLAQVKPGDIVLDPFVGTGSLLIGSGHWGAYVLGTDIDYLTLHGKTKPTRYNQEFRAPDESVEANMKQYGLWNRYLDVVVSDAALPIWRRNLRLDAIVTDPPYGIREATEKIGSKRHKPRPVLGHQVKSHIPSRVQYGLGEIYKDLLRFAATHLEIGGRLVFWYPVNQDGYCEERLPSLSCLQLRANCEQVLSVHSSRRLMAYTKIKEPESSEEPFVDAELLAGFRDRFFGSAAKGTRQERKKTVNEKRQKRLHELHAQLSSASEEGS</sequence>
<dbReference type="EC" id="2.1.1.214" evidence="12"/>
<evidence type="ECO:0000256" key="10">
    <source>
        <dbReference type="ARBA" id="ARBA00056270"/>
    </source>
</evidence>
<keyword evidence="4 15" id="KW-0489">Methyltransferase</keyword>
<keyword evidence="3 15" id="KW-0820">tRNA-binding</keyword>
<gene>
    <name evidence="19" type="ORF">DSTB1V02_LOCUS2135</name>
</gene>
<dbReference type="Proteomes" id="UP000677054">
    <property type="component" value="Unassembled WGS sequence"/>
</dbReference>
<keyword evidence="2" id="KW-0963">Cytoplasm</keyword>
<feature type="domain" description="Ribosomal RNA large subunit methyltransferase K/L-like methyltransferase" evidence="17">
    <location>
        <begin position="186"/>
        <end position="314"/>
    </location>
</feature>
<evidence type="ECO:0000313" key="19">
    <source>
        <dbReference type="EMBL" id="CAD7242164.1"/>
    </source>
</evidence>
<dbReference type="OrthoDB" id="296065at2759"/>
<evidence type="ECO:0000256" key="8">
    <source>
        <dbReference type="ARBA" id="ARBA00022884"/>
    </source>
</evidence>
<dbReference type="InterPro" id="IPR002052">
    <property type="entry name" value="DNA_methylase_N6_adenine_CS"/>
</dbReference>
<feature type="region of interest" description="Disordered" evidence="16">
    <location>
        <begin position="437"/>
        <end position="471"/>
    </location>
</feature>
<evidence type="ECO:0000256" key="11">
    <source>
        <dbReference type="ARBA" id="ARBA00065434"/>
    </source>
</evidence>
<dbReference type="GO" id="GO:0000049">
    <property type="term" value="F:tRNA binding"/>
    <property type="evidence" value="ECO:0007669"/>
    <property type="project" value="UniProtKB-UniRule"/>
</dbReference>
<feature type="compositionally biased region" description="Basic and acidic residues" evidence="16">
    <location>
        <begin position="440"/>
        <end position="460"/>
    </location>
</feature>
<evidence type="ECO:0000256" key="4">
    <source>
        <dbReference type="ARBA" id="ARBA00022603"/>
    </source>
</evidence>
<evidence type="ECO:0000256" key="16">
    <source>
        <dbReference type="SAM" id="MobiDB-lite"/>
    </source>
</evidence>
<evidence type="ECO:0000313" key="20">
    <source>
        <dbReference type="Proteomes" id="UP000677054"/>
    </source>
</evidence>
<evidence type="ECO:0000256" key="6">
    <source>
        <dbReference type="ARBA" id="ARBA00022691"/>
    </source>
</evidence>
<dbReference type="PROSITE" id="PS51627">
    <property type="entry name" value="SAM_MT_TRM11"/>
    <property type="match status" value="1"/>
</dbReference>
<evidence type="ECO:0000256" key="13">
    <source>
        <dbReference type="ARBA" id="ARBA00067484"/>
    </source>
</evidence>
<keyword evidence="8 15" id="KW-0694">RNA-binding</keyword>
<evidence type="ECO:0000256" key="14">
    <source>
        <dbReference type="ARBA" id="ARBA00075308"/>
    </source>
</evidence>
<keyword evidence="6 15" id="KW-0949">S-adenosyl-L-methionine</keyword>
<feature type="domain" description="tRNA (guanine(10)-N(2))-methyltransferase TRMT11 N-terminal" evidence="18">
    <location>
        <begin position="6"/>
        <end position="175"/>
    </location>
</feature>
<dbReference type="PROSITE" id="PS00092">
    <property type="entry name" value="N6_MTASE"/>
    <property type="match status" value="1"/>
</dbReference>
<comment type="subunit">
    <text evidence="11">Part of the heterodimeric TRMT11-TRM112 methyltransferase complex; this complex forms an active tRNA methyltransferase, where TRMT112 acts as an activator of the catalytic subunit TRMT11.</text>
</comment>
<comment type="similarity">
    <text evidence="15">Belongs to the class I-like SAM-binding methyltransferase superfamily. TRM11 methyltransferase family.</text>
</comment>
<dbReference type="EMBL" id="LR899742">
    <property type="protein sequence ID" value="CAD7242164.1"/>
    <property type="molecule type" value="Genomic_DNA"/>
</dbReference>
<dbReference type="GO" id="GO:0005737">
    <property type="term" value="C:cytoplasm"/>
    <property type="evidence" value="ECO:0007669"/>
    <property type="project" value="UniProtKB-SubCell"/>
</dbReference>
<keyword evidence="5 15" id="KW-0808">Transferase</keyword>
<comment type="function">
    <text evidence="10">Catalytic subunit of the TRMT11-TRM112 methyltransferase complex, that specifically mediates the S-adenosyl-L-methionine-dependent N(2)-methylation of guanosine nucleotide at position 10 (m2G10) in tRNAs. This is one of the major tRNA (guanine-N(2))-methyltransferases.</text>
</comment>
<dbReference type="SUPFAM" id="SSF53335">
    <property type="entry name" value="S-adenosyl-L-methionine-dependent methyltransferases"/>
    <property type="match status" value="1"/>
</dbReference>
<dbReference type="Pfam" id="PF01170">
    <property type="entry name" value="UPF0020"/>
    <property type="match status" value="1"/>
</dbReference>
<dbReference type="InterPro" id="IPR000241">
    <property type="entry name" value="RlmKL-like_Mtase"/>
</dbReference>
<evidence type="ECO:0000256" key="5">
    <source>
        <dbReference type="ARBA" id="ARBA00022679"/>
    </source>
</evidence>
<dbReference type="EMBL" id="CAJPEV010000225">
    <property type="protein sequence ID" value="CAG0882638.1"/>
    <property type="molecule type" value="Genomic_DNA"/>
</dbReference>
<organism evidence="19">
    <name type="scientific">Darwinula stevensoni</name>
    <dbReference type="NCBI Taxonomy" id="69355"/>
    <lineage>
        <taxon>Eukaryota</taxon>
        <taxon>Metazoa</taxon>
        <taxon>Ecdysozoa</taxon>
        <taxon>Arthropoda</taxon>
        <taxon>Crustacea</taxon>
        <taxon>Oligostraca</taxon>
        <taxon>Ostracoda</taxon>
        <taxon>Podocopa</taxon>
        <taxon>Podocopida</taxon>
        <taxon>Darwinulocopina</taxon>
        <taxon>Darwinuloidea</taxon>
        <taxon>Darwinulidae</taxon>
        <taxon>Darwinula</taxon>
    </lineage>
</organism>
<dbReference type="Pfam" id="PF25904">
    <property type="entry name" value="Tmrp11_N"/>
    <property type="match status" value="1"/>
</dbReference>
<keyword evidence="7 15" id="KW-0819">tRNA processing</keyword>
<evidence type="ECO:0000256" key="2">
    <source>
        <dbReference type="ARBA" id="ARBA00022490"/>
    </source>
</evidence>
<accession>A0A7R9A144</accession>
<evidence type="ECO:0000256" key="12">
    <source>
        <dbReference type="ARBA" id="ARBA00066937"/>
    </source>
</evidence>
<protein>
    <recommendedName>
        <fullName evidence="13">tRNA (guanine(10)-N(2))-methyltransferase TRMT11</fullName>
        <ecNumber evidence="12">2.1.1.214</ecNumber>
    </recommendedName>
    <alternativeName>
        <fullName evidence="14">tRNA methyltransferase 11 homolog</fullName>
    </alternativeName>
</protein>
<feature type="compositionally biased region" description="Polar residues" evidence="16">
    <location>
        <begin position="462"/>
        <end position="471"/>
    </location>
</feature>
<dbReference type="AlphaFoldDB" id="A0A7R9A144"/>
<evidence type="ECO:0000256" key="7">
    <source>
        <dbReference type="ARBA" id="ARBA00022694"/>
    </source>
</evidence>
<dbReference type="GO" id="GO:0160102">
    <property type="term" value="F:tRNA (guanine(10)-N2)-methyltransferase activity"/>
    <property type="evidence" value="ECO:0007669"/>
    <property type="project" value="UniProtKB-EC"/>
</dbReference>
<evidence type="ECO:0000256" key="1">
    <source>
        <dbReference type="ARBA" id="ARBA00004496"/>
    </source>
</evidence>
<dbReference type="GO" id="GO:0032259">
    <property type="term" value="P:methylation"/>
    <property type="evidence" value="ECO:0007669"/>
    <property type="project" value="UniProtKB-UniRule"/>
</dbReference>
<comment type="subcellular location">
    <subcellularLocation>
        <location evidence="1">Cytoplasm</location>
    </subcellularLocation>
</comment>
<evidence type="ECO:0000256" key="15">
    <source>
        <dbReference type="PROSITE-ProRule" id="PRU00959"/>
    </source>
</evidence>
<dbReference type="PANTHER" id="PTHR13370:SF3">
    <property type="entry name" value="TRNA (GUANINE(10)-N2)-METHYLTRANSFERASE HOMOLOG"/>
    <property type="match status" value="1"/>
</dbReference>
<reference evidence="19" key="1">
    <citation type="submission" date="2020-11" db="EMBL/GenBank/DDBJ databases">
        <authorList>
            <person name="Tran Van P."/>
        </authorList>
    </citation>
    <scope>NUCLEOTIDE SEQUENCE</scope>
</reference>
<dbReference type="PANTHER" id="PTHR13370">
    <property type="entry name" value="RNA METHYLASE-RELATED"/>
    <property type="match status" value="1"/>
</dbReference>
<dbReference type="InterPro" id="IPR029063">
    <property type="entry name" value="SAM-dependent_MTases_sf"/>
</dbReference>
<dbReference type="GO" id="GO:0008033">
    <property type="term" value="P:tRNA processing"/>
    <property type="evidence" value="ECO:0007669"/>
    <property type="project" value="UniProtKB-UniRule"/>
</dbReference>
<dbReference type="Gene3D" id="3.40.50.150">
    <property type="entry name" value="Vaccinia Virus protein VP39"/>
    <property type="match status" value="1"/>
</dbReference>
<evidence type="ECO:0000256" key="9">
    <source>
        <dbReference type="ARBA" id="ARBA00050985"/>
    </source>
</evidence>
<keyword evidence="20" id="KW-1185">Reference proteome</keyword>
<dbReference type="GO" id="GO:0043527">
    <property type="term" value="C:tRNA methyltransferase complex"/>
    <property type="evidence" value="ECO:0007669"/>
    <property type="project" value="UniProtKB-ARBA"/>
</dbReference>
<evidence type="ECO:0000259" key="17">
    <source>
        <dbReference type="Pfam" id="PF01170"/>
    </source>
</evidence>